<geneLocation type="plasmid" evidence="2 4">
    <name>unnamed3</name>
</geneLocation>
<name>A0A0B5NP23_BACTU</name>
<geneLocation type="plasmid" evidence="1 3">
    <name>2</name>
</geneLocation>
<dbReference type="RefSeq" id="WP_000456291.1">
    <property type="nucleotide sequence ID" value="NZ_CP009334.1"/>
</dbReference>
<accession>A0A0B5NP23</accession>
<proteinExistence type="predicted"/>
<dbReference type="Proteomes" id="UP000031876">
    <property type="component" value="Plasmid 2"/>
</dbReference>
<organism evidence="2 4">
    <name type="scientific">Bacillus thuringiensis</name>
    <dbReference type="NCBI Taxonomy" id="1428"/>
    <lineage>
        <taxon>Bacteria</taxon>
        <taxon>Bacillati</taxon>
        <taxon>Bacillota</taxon>
        <taxon>Bacilli</taxon>
        <taxon>Bacillales</taxon>
        <taxon>Bacillaceae</taxon>
        <taxon>Bacillus</taxon>
        <taxon>Bacillus cereus group</taxon>
    </lineage>
</organism>
<dbReference type="EMBL" id="CP053979">
    <property type="protein sequence ID" value="QKH22652.1"/>
    <property type="molecule type" value="Genomic_DNA"/>
</dbReference>
<dbReference type="AlphaFoldDB" id="A0A0B5NP23"/>
<gene>
    <name evidence="1" type="ORF">BF38_5916</name>
    <name evidence="2" type="ORF">FOC89_01300</name>
</gene>
<evidence type="ECO:0000313" key="3">
    <source>
        <dbReference type="Proteomes" id="UP000031876"/>
    </source>
</evidence>
<sequence length="615" mass="71168">MEYNVVKHGNKEAYIIKNKTTFKIVKELLGTDYLNTVTTEFIKNKCVHNPNLDKGVLVSNRRSLKAKFAKERMMSDVVMNRFLEQEIPEEQYSFLQQYVGNLILHNKGAENIFLNLGRGVNEEYFRKKGIKLANLNQNAKWRLAFVKDIVHGYCSLGHEIRYAFTAINDFGDSLVFGSTCVHDFFEIDEQLGERLTEYVNQIRTHTEDYYNDYHSYYEIHRKQDQFMALLMQFVNSSTNEQTFNKTELNYMSTFIGYGLPIPRPLAEQVGDKIMDFFAREYKMLVAFEPYDIVTKLIYLCGCFAYGCHGTTVSELNTNFPVNYLGDRIMSKMVEHLLEKFDALKTGTTNNDFIQVMTQNLNINQFVMLLNNLSMIKKLTGVLAQDDILTLEPNPTETGYKLTYKEITLSKQSHIASKTHATESAKRMNLLFGLPPVETREDALKIFMNQQIQLKLNKSVLATKDFAYLNMFEYEEGVSVFTTKLNAGAEKLKNFMHENEGKVVAEDIVLQILNNDFVNKDKPKGLEWYNLIIQENNVAEAMQSNKPRTGVVRNRSNFPTEEYEELLEKAIRHRDVVDKKRKGFAVDILKTVLTYKKVSPKQKKFIDDLESVLQDV</sequence>
<evidence type="ECO:0000313" key="1">
    <source>
        <dbReference type="EMBL" id="AJG73878.1"/>
    </source>
</evidence>
<protein>
    <submittedName>
        <fullName evidence="2">Uncharacterized protein</fullName>
    </submittedName>
</protein>
<reference evidence="2 4" key="2">
    <citation type="submission" date="2020-05" db="EMBL/GenBank/DDBJ databases">
        <title>FDA dAtabase for Regulatory Grade micrObial Sequences (FDA-ARGOS): Supporting development and validation of Infectious Disease Dx tests.</title>
        <authorList>
            <person name="Nelson B."/>
            <person name="Plummer A."/>
            <person name="Tallon L."/>
            <person name="Sadzewicz L."/>
            <person name="Zhao X."/>
            <person name="Vavikolanu K."/>
            <person name="Mehta A."/>
            <person name="Aluvathingal J."/>
            <person name="Nadendla S."/>
            <person name="Myers T."/>
            <person name="Yan Y."/>
            <person name="Sichtig H."/>
        </authorList>
    </citation>
    <scope>NUCLEOTIDE SEQUENCE [LARGE SCALE GENOMIC DNA]</scope>
    <source>
        <strain evidence="2 4">FDAARGOS_795</strain>
        <plasmid evidence="2 4">unnamed3</plasmid>
    </source>
</reference>
<reference evidence="1 3" key="1">
    <citation type="journal article" date="2015" name="Genome Announc.">
        <title>Complete genome sequences for 35 biothreat assay-relevant bacillus species.</title>
        <authorList>
            <person name="Johnson S.L."/>
            <person name="Daligault H.E."/>
            <person name="Davenport K.W."/>
            <person name="Jaissle J."/>
            <person name="Frey K.G."/>
            <person name="Ladner J.T."/>
            <person name="Broomall S.M."/>
            <person name="Bishop-Lilly K.A."/>
            <person name="Bruce D.C."/>
            <person name="Gibbons H.S."/>
            <person name="Coyne S.R."/>
            <person name="Lo C.C."/>
            <person name="Meincke L."/>
            <person name="Munk A.C."/>
            <person name="Koroleva G.I."/>
            <person name="Rosenzweig C.N."/>
            <person name="Palacios G.F."/>
            <person name="Redden C.L."/>
            <person name="Minogue T.D."/>
            <person name="Chain P.S."/>
        </authorList>
    </citation>
    <scope>NUCLEOTIDE SEQUENCE [LARGE SCALE GENOMIC DNA]</scope>
    <source>
        <strain evidence="1 3">HD1011</strain>
        <plasmid evidence="1 3">2</plasmid>
    </source>
</reference>
<keyword evidence="2" id="KW-0614">Plasmid</keyword>
<dbReference type="KEGG" id="btw:BF38_5916"/>
<evidence type="ECO:0000313" key="4">
    <source>
        <dbReference type="Proteomes" id="UP000501107"/>
    </source>
</evidence>
<dbReference type="EMBL" id="CP009334">
    <property type="protein sequence ID" value="AJG73878.1"/>
    <property type="molecule type" value="Genomic_DNA"/>
</dbReference>
<evidence type="ECO:0000313" key="2">
    <source>
        <dbReference type="EMBL" id="QKH22652.1"/>
    </source>
</evidence>
<dbReference type="Proteomes" id="UP000501107">
    <property type="component" value="Plasmid unnamed3"/>
</dbReference>